<dbReference type="EMBL" id="FNCN01000024">
    <property type="protein sequence ID" value="SDH85250.1"/>
    <property type="molecule type" value="Genomic_DNA"/>
</dbReference>
<sequence>MSGSVLEPVRGVDVEMSCDPVLAHGPVLHGSGVDTIVLSVEVVLKR</sequence>
<evidence type="ECO:0000313" key="1">
    <source>
        <dbReference type="EMBL" id="SDH85250.1"/>
    </source>
</evidence>
<organism evidence="1 2">
    <name type="scientific">Sinosporangium album</name>
    <dbReference type="NCBI Taxonomy" id="504805"/>
    <lineage>
        <taxon>Bacteria</taxon>
        <taxon>Bacillati</taxon>
        <taxon>Actinomycetota</taxon>
        <taxon>Actinomycetes</taxon>
        <taxon>Streptosporangiales</taxon>
        <taxon>Streptosporangiaceae</taxon>
        <taxon>Sinosporangium</taxon>
    </lineage>
</organism>
<gene>
    <name evidence="1" type="ORF">SAMN05421505_12474</name>
</gene>
<proteinExistence type="predicted"/>
<dbReference type="Proteomes" id="UP000198923">
    <property type="component" value="Unassembled WGS sequence"/>
</dbReference>
<accession>A0A1G8FT11</accession>
<evidence type="ECO:0000313" key="2">
    <source>
        <dbReference type="Proteomes" id="UP000198923"/>
    </source>
</evidence>
<dbReference type="AlphaFoldDB" id="A0A1G8FT11"/>
<protein>
    <submittedName>
        <fullName evidence="1">Uncharacterized protein</fullName>
    </submittedName>
</protein>
<reference evidence="1 2" key="1">
    <citation type="submission" date="2016-10" db="EMBL/GenBank/DDBJ databases">
        <authorList>
            <person name="de Groot N.N."/>
        </authorList>
    </citation>
    <scope>NUCLEOTIDE SEQUENCE [LARGE SCALE GENOMIC DNA]</scope>
    <source>
        <strain evidence="1 2">CPCC 201354</strain>
    </source>
</reference>
<name>A0A1G8FT11_9ACTN</name>
<dbReference type="STRING" id="504805.SAMN05421505_12474"/>
<keyword evidence="2" id="KW-1185">Reference proteome</keyword>